<sequence length="181" mass="19018">MNTKNLVILSLLIGIGAVLHAVIPGIGNGMKPDMMLTMTFLGIMLFPDKKNVLLVGIVTGVLSGLTTTFPGGLVPNIIDKFVTAFVFYLMFIALKKFSQTLVKAGALTAVGTIVSGSVFLGSAQFLAGLPGSMTFGALFVGIVIPTMVLNTIIIVIVYPIVQSIMKRSGYAPASPAIQEQK</sequence>
<accession>A0A3D8GMJ6</accession>
<feature type="transmembrane region" description="Helical" evidence="1">
    <location>
        <begin position="106"/>
        <end position="127"/>
    </location>
</feature>
<dbReference type="Pfam" id="PF17099">
    <property type="entry name" value="TrpP"/>
    <property type="match status" value="1"/>
</dbReference>
<keyword evidence="1" id="KW-0812">Transmembrane</keyword>
<evidence type="ECO:0000313" key="2">
    <source>
        <dbReference type="EMBL" id="RDU35296.1"/>
    </source>
</evidence>
<dbReference type="InterPro" id="IPR031360">
    <property type="entry name" value="TrpP"/>
</dbReference>
<dbReference type="RefSeq" id="WP_115453534.1">
    <property type="nucleotide sequence ID" value="NZ_QNQT01000011.1"/>
</dbReference>
<keyword evidence="1" id="KW-0472">Membrane</keyword>
<feature type="transmembrane region" description="Helical" evidence="1">
    <location>
        <begin position="51"/>
        <end position="71"/>
    </location>
</feature>
<feature type="transmembrane region" description="Helical" evidence="1">
    <location>
        <begin position="133"/>
        <end position="158"/>
    </location>
</feature>
<gene>
    <name evidence="2" type="ORF">DRW41_18605</name>
</gene>
<name>A0A3D8GMJ6_9BACI</name>
<dbReference type="EMBL" id="QNQT01000011">
    <property type="protein sequence ID" value="RDU35296.1"/>
    <property type="molecule type" value="Genomic_DNA"/>
</dbReference>
<reference evidence="2 3" key="1">
    <citation type="submission" date="2018-07" db="EMBL/GenBank/DDBJ databases">
        <title>Bacillus sp. YLB-04 draft genome sequence.</title>
        <authorList>
            <person name="Yu L."/>
            <person name="Tang X."/>
        </authorList>
    </citation>
    <scope>NUCLEOTIDE SEQUENCE [LARGE SCALE GENOMIC DNA]</scope>
    <source>
        <strain evidence="2 3">YLB-04</strain>
    </source>
</reference>
<protein>
    <submittedName>
        <fullName evidence="2">Tryptophan transporter</fullName>
    </submittedName>
</protein>
<proteinExistence type="predicted"/>
<dbReference type="Proteomes" id="UP000257144">
    <property type="component" value="Unassembled WGS sequence"/>
</dbReference>
<feature type="transmembrane region" description="Helical" evidence="1">
    <location>
        <begin position="6"/>
        <end position="30"/>
    </location>
</feature>
<dbReference type="AlphaFoldDB" id="A0A3D8GMJ6"/>
<evidence type="ECO:0000313" key="3">
    <source>
        <dbReference type="Proteomes" id="UP000257144"/>
    </source>
</evidence>
<evidence type="ECO:0000256" key="1">
    <source>
        <dbReference type="SAM" id="Phobius"/>
    </source>
</evidence>
<comment type="caution">
    <text evidence="2">The sequence shown here is derived from an EMBL/GenBank/DDBJ whole genome shotgun (WGS) entry which is preliminary data.</text>
</comment>
<organism evidence="2 3">
    <name type="scientific">Neobacillus piezotolerans</name>
    <dbReference type="NCBI Taxonomy" id="2259171"/>
    <lineage>
        <taxon>Bacteria</taxon>
        <taxon>Bacillati</taxon>
        <taxon>Bacillota</taxon>
        <taxon>Bacilli</taxon>
        <taxon>Bacillales</taxon>
        <taxon>Bacillaceae</taxon>
        <taxon>Neobacillus</taxon>
    </lineage>
</organism>
<keyword evidence="3" id="KW-1185">Reference proteome</keyword>
<keyword evidence="1" id="KW-1133">Transmembrane helix</keyword>
<dbReference type="OrthoDB" id="2243651at2"/>